<evidence type="ECO:0000256" key="4">
    <source>
        <dbReference type="ARBA" id="ARBA00022958"/>
    </source>
</evidence>
<evidence type="ECO:0000256" key="7">
    <source>
        <dbReference type="RuleBase" id="RU003313"/>
    </source>
</evidence>
<dbReference type="Gene3D" id="3.30.1360.120">
    <property type="entry name" value="Probable tRNA modification gtpase trme, domain 1"/>
    <property type="match status" value="1"/>
</dbReference>
<evidence type="ECO:0000313" key="9">
    <source>
        <dbReference type="EMBL" id="CAD7286557.1"/>
    </source>
</evidence>
<dbReference type="Gene3D" id="1.20.120.430">
    <property type="entry name" value="tRNA modification GTPase MnmE domain 2"/>
    <property type="match status" value="1"/>
</dbReference>
<comment type="subunit">
    <text evidence="6">Homodimer. Heterotetramer of two MnmE and two MnmG subunits.</text>
</comment>
<dbReference type="InterPro" id="IPR027417">
    <property type="entry name" value="P-loop_NTPase"/>
</dbReference>
<dbReference type="PROSITE" id="PS51709">
    <property type="entry name" value="G_TRME"/>
    <property type="match status" value="1"/>
</dbReference>
<comment type="similarity">
    <text evidence="1 6 7">Belongs to the TRAFAC class TrmE-Era-EngA-EngB-Septin-like GTPase superfamily. TrmE GTPase family.</text>
</comment>
<dbReference type="EC" id="3.6.-.-" evidence="6"/>
<dbReference type="Pfam" id="PF01926">
    <property type="entry name" value="MMR_HSR1"/>
    <property type="match status" value="1"/>
</dbReference>
<keyword evidence="4 6" id="KW-0630">Potassium</keyword>
<name>A0ABN7K264_9BACT</name>
<comment type="function">
    <text evidence="6">Exhibits a very high intrinsic GTPase hydrolysis rate. Involved in the addition of a carboxymethylaminomethyl (cmnm) group at the wobble position (U34) of certain tRNAs, forming tRNA-cmnm(5)s(2)U34.</text>
</comment>
<dbReference type="InterPro" id="IPR005225">
    <property type="entry name" value="Small_GTP-bd"/>
</dbReference>
<keyword evidence="6" id="KW-0963">Cytoplasm</keyword>
<keyword evidence="3 6" id="KW-0547">Nucleotide-binding</keyword>
<comment type="caution">
    <text evidence="6">Lacks conserved residue(s) required for the propagation of feature annotation.</text>
</comment>
<evidence type="ECO:0000256" key="6">
    <source>
        <dbReference type="HAMAP-Rule" id="MF_00379"/>
    </source>
</evidence>
<feature type="binding site" evidence="6">
    <location>
        <begin position="272"/>
        <end position="275"/>
    </location>
    <ligand>
        <name>GTP</name>
        <dbReference type="ChEBI" id="CHEBI:37565"/>
    </ligand>
</feature>
<feature type="domain" description="TrmE-type G" evidence="8">
    <location>
        <begin position="218"/>
        <end position="371"/>
    </location>
</feature>
<dbReference type="SUPFAM" id="SSF52540">
    <property type="entry name" value="P-loop containing nucleoside triphosphate hydrolases"/>
    <property type="match status" value="1"/>
</dbReference>
<keyword evidence="10" id="KW-1185">Reference proteome</keyword>
<evidence type="ECO:0000256" key="3">
    <source>
        <dbReference type="ARBA" id="ARBA00022741"/>
    </source>
</evidence>
<dbReference type="Proteomes" id="UP000789359">
    <property type="component" value="Unassembled WGS sequence"/>
</dbReference>
<feature type="binding site" evidence="6">
    <location>
        <position position="232"/>
    </location>
    <ligand>
        <name>Mg(2+)</name>
        <dbReference type="ChEBI" id="CHEBI:18420"/>
    </ligand>
</feature>
<organism evidence="9 10">
    <name type="scientific">Campylobacter suis</name>
    <dbReference type="NCBI Taxonomy" id="2790657"/>
    <lineage>
        <taxon>Bacteria</taxon>
        <taxon>Pseudomonadati</taxon>
        <taxon>Campylobacterota</taxon>
        <taxon>Epsilonproteobacteria</taxon>
        <taxon>Campylobacterales</taxon>
        <taxon>Campylobacteraceae</taxon>
        <taxon>Campylobacter</taxon>
    </lineage>
</organism>
<feature type="binding site" evidence="6">
    <location>
        <position position="253"/>
    </location>
    <ligand>
        <name>Mg(2+)</name>
        <dbReference type="ChEBI" id="CHEBI:18420"/>
    </ligand>
</feature>
<evidence type="ECO:0000256" key="1">
    <source>
        <dbReference type="ARBA" id="ARBA00011043"/>
    </source>
</evidence>
<dbReference type="Pfam" id="PF10396">
    <property type="entry name" value="TrmE_N"/>
    <property type="match status" value="1"/>
</dbReference>
<dbReference type="PANTHER" id="PTHR42714:SF2">
    <property type="entry name" value="TRNA MODIFICATION GTPASE GTPBP3, MITOCHONDRIAL"/>
    <property type="match status" value="1"/>
</dbReference>
<dbReference type="PRINTS" id="PR00326">
    <property type="entry name" value="GTP1OBG"/>
</dbReference>
<dbReference type="InterPro" id="IPR025867">
    <property type="entry name" value="MnmE_helical"/>
</dbReference>
<feature type="binding site" evidence="6">
    <location>
        <position position="446"/>
    </location>
    <ligand>
        <name>(6S)-5-formyl-5,6,7,8-tetrahydrofolate</name>
        <dbReference type="ChEBI" id="CHEBI:57457"/>
    </ligand>
</feature>
<dbReference type="CDD" id="cd14858">
    <property type="entry name" value="TrmE_N"/>
    <property type="match status" value="1"/>
</dbReference>
<feature type="binding site" evidence="6">
    <location>
        <position position="25"/>
    </location>
    <ligand>
        <name>(6S)-5-formyl-5,6,7,8-tetrahydrofolate</name>
        <dbReference type="ChEBI" id="CHEBI:57457"/>
    </ligand>
</feature>
<dbReference type="InterPro" id="IPR031168">
    <property type="entry name" value="G_TrmE"/>
</dbReference>
<keyword evidence="6 9" id="KW-0378">Hydrolase</keyword>
<comment type="cofactor">
    <cofactor evidence="6">
        <name>K(+)</name>
        <dbReference type="ChEBI" id="CHEBI:29103"/>
    </cofactor>
    <text evidence="6">Binds 1 potassium ion per subunit.</text>
</comment>
<gene>
    <name evidence="6 9" type="primary">mnmE</name>
    <name evidence="6" type="synonym">trmE</name>
    <name evidence="9" type="ORF">LMG8286_00390</name>
</gene>
<comment type="subcellular location">
    <subcellularLocation>
        <location evidence="6">Cytoplasm</location>
    </subcellularLocation>
</comment>
<dbReference type="GO" id="GO:0016787">
    <property type="term" value="F:hydrolase activity"/>
    <property type="evidence" value="ECO:0007669"/>
    <property type="project" value="UniProtKB-KW"/>
</dbReference>
<dbReference type="InterPro" id="IPR006073">
    <property type="entry name" value="GTP-bd"/>
</dbReference>
<dbReference type="EMBL" id="CAJHOE010000001">
    <property type="protein sequence ID" value="CAD7286557.1"/>
    <property type="molecule type" value="Genomic_DNA"/>
</dbReference>
<comment type="caution">
    <text evidence="9">The sequence shown here is derived from an EMBL/GenBank/DDBJ whole genome shotgun (WGS) entry which is preliminary data.</text>
</comment>
<keyword evidence="6" id="KW-0479">Metal-binding</keyword>
<feature type="binding site" evidence="6">
    <location>
        <begin position="247"/>
        <end position="253"/>
    </location>
    <ligand>
        <name>GTP</name>
        <dbReference type="ChEBI" id="CHEBI:37565"/>
    </ligand>
</feature>
<feature type="binding site" evidence="6">
    <location>
        <position position="83"/>
    </location>
    <ligand>
        <name>(6S)-5-formyl-5,6,7,8-tetrahydrofolate</name>
        <dbReference type="ChEBI" id="CHEBI:57457"/>
    </ligand>
</feature>
<protein>
    <recommendedName>
        <fullName evidence="6">tRNA modification GTPase MnmE</fullName>
        <ecNumber evidence="6">3.6.-.-</ecNumber>
    </recommendedName>
</protein>
<evidence type="ECO:0000256" key="2">
    <source>
        <dbReference type="ARBA" id="ARBA00022694"/>
    </source>
</evidence>
<feature type="binding site" evidence="6">
    <location>
        <position position="122"/>
    </location>
    <ligand>
        <name>(6S)-5-formyl-5,6,7,8-tetrahydrofolate</name>
        <dbReference type="ChEBI" id="CHEBI:57457"/>
    </ligand>
</feature>
<accession>A0ABN7K264</accession>
<dbReference type="CDD" id="cd04164">
    <property type="entry name" value="trmE"/>
    <property type="match status" value="1"/>
</dbReference>
<keyword evidence="5 6" id="KW-0342">GTP-binding</keyword>
<evidence type="ECO:0000313" key="10">
    <source>
        <dbReference type="Proteomes" id="UP000789359"/>
    </source>
</evidence>
<dbReference type="InterPro" id="IPR027368">
    <property type="entry name" value="MnmE_dom2"/>
</dbReference>
<sequence length="446" mass="48883">MISSKSDTIAVIATANGIGSIGIIRLSGADALDTALKLTKRQTLTPRRATLTKIYSLKDEFLDEAIMLYFKAPASFTGEDVVEFQTHGGFMVARMILADLLNAGARLARAGEFSQRAFLNQKMDLSKANAISALINAKSEGAVKILARQMRGDLGQYVDELRAELVRTLAFVETSIDYADDDLPSDLLAQISELLSQNHAKLSRIVSLSQSRAGLIEGFKIAIIGKPNVGKSSVLNSLLSYERAIVSDEAGTTRDRVEESLNIGTHLVRIIDTAGIRKNAGNVENIGISYSLKAIDEADIILAVFDGSNEADEQDAKILELLKECEKKLFFVINKCDLAQKFTLCLPDEPLKISAKNSTQKLVSVLEGYLNTQDSDEFILNSNVQINACQNAANAIKRALELLDESELELFAYEINSAISNISRITRPFERDEILDEMFSNFCLGK</sequence>
<dbReference type="PANTHER" id="PTHR42714">
    <property type="entry name" value="TRNA MODIFICATION GTPASE GTPBP3"/>
    <property type="match status" value="1"/>
</dbReference>
<keyword evidence="6" id="KW-0460">Magnesium</keyword>
<dbReference type="InterPro" id="IPR004520">
    <property type="entry name" value="GTPase_MnmE"/>
</dbReference>
<keyword evidence="2 6" id="KW-0819">tRNA processing</keyword>
<feature type="binding site" evidence="6">
    <location>
        <begin position="228"/>
        <end position="233"/>
    </location>
    <ligand>
        <name>GTP</name>
        <dbReference type="ChEBI" id="CHEBI:37565"/>
    </ligand>
</feature>
<dbReference type="RefSeq" id="WP_230056177.1">
    <property type="nucleotide sequence ID" value="NZ_CAJHOE010000001.1"/>
</dbReference>
<dbReference type="InterPro" id="IPR018948">
    <property type="entry name" value="GTP-bd_TrmE_N"/>
</dbReference>
<dbReference type="Pfam" id="PF12631">
    <property type="entry name" value="MnmE_helical"/>
    <property type="match status" value="1"/>
</dbReference>
<dbReference type="HAMAP" id="MF_00379">
    <property type="entry name" value="GTPase_MnmE"/>
    <property type="match status" value="1"/>
</dbReference>
<dbReference type="NCBIfam" id="TIGR00450">
    <property type="entry name" value="mnmE_trmE_thdF"/>
    <property type="match status" value="1"/>
</dbReference>
<dbReference type="Gene3D" id="3.40.50.300">
    <property type="entry name" value="P-loop containing nucleotide triphosphate hydrolases"/>
    <property type="match status" value="1"/>
</dbReference>
<reference evidence="9 10" key="1">
    <citation type="submission" date="2020-11" db="EMBL/GenBank/DDBJ databases">
        <authorList>
            <person name="Peeters C."/>
        </authorList>
    </citation>
    <scope>NUCLEOTIDE SEQUENCE [LARGE SCALE GENOMIC DNA]</scope>
    <source>
        <strain evidence="9 10">LMG 8286</strain>
    </source>
</reference>
<proteinExistence type="inferred from homology"/>
<dbReference type="InterPro" id="IPR027266">
    <property type="entry name" value="TrmE/GcvT-like"/>
</dbReference>
<dbReference type="NCBIfam" id="TIGR00231">
    <property type="entry name" value="small_GTP"/>
    <property type="match status" value="1"/>
</dbReference>
<evidence type="ECO:0000256" key="5">
    <source>
        <dbReference type="ARBA" id="ARBA00023134"/>
    </source>
</evidence>
<evidence type="ECO:0000259" key="8">
    <source>
        <dbReference type="PROSITE" id="PS51709"/>
    </source>
</evidence>